<protein>
    <recommendedName>
        <fullName evidence="4">DUF2157 domain-containing protein</fullName>
    </recommendedName>
</protein>
<feature type="transmembrane region" description="Helical" evidence="2">
    <location>
        <begin position="178"/>
        <end position="198"/>
    </location>
</feature>
<feature type="transmembrane region" description="Helical" evidence="2">
    <location>
        <begin position="1221"/>
        <end position="1242"/>
    </location>
</feature>
<feature type="transmembrane region" description="Helical" evidence="2">
    <location>
        <begin position="718"/>
        <end position="737"/>
    </location>
</feature>
<feature type="transmembrane region" description="Helical" evidence="2">
    <location>
        <begin position="693"/>
        <end position="712"/>
    </location>
</feature>
<name>A0AA96WH90_9CYAN</name>
<feature type="transmembrane region" description="Helical" evidence="2">
    <location>
        <begin position="596"/>
        <end position="616"/>
    </location>
</feature>
<feature type="transmembrane region" description="Helical" evidence="2">
    <location>
        <begin position="1099"/>
        <end position="1132"/>
    </location>
</feature>
<feature type="transmembrane region" description="Helical" evidence="2">
    <location>
        <begin position="840"/>
        <end position="859"/>
    </location>
</feature>
<feature type="transmembrane region" description="Helical" evidence="2">
    <location>
        <begin position="1198"/>
        <end position="1215"/>
    </location>
</feature>
<feature type="transmembrane region" description="Helical" evidence="2">
    <location>
        <begin position="147"/>
        <end position="166"/>
    </location>
</feature>
<feature type="transmembrane region" description="Helical" evidence="2">
    <location>
        <begin position="423"/>
        <end position="441"/>
    </location>
</feature>
<feature type="transmembrane region" description="Helical" evidence="2">
    <location>
        <begin position="492"/>
        <end position="509"/>
    </location>
</feature>
<dbReference type="EMBL" id="CP053586">
    <property type="protein sequence ID" value="WNZ25074.1"/>
    <property type="molecule type" value="Genomic_DNA"/>
</dbReference>
<feature type="transmembrane region" description="Helical" evidence="2">
    <location>
        <begin position="894"/>
        <end position="910"/>
    </location>
</feature>
<dbReference type="RefSeq" id="WP_316431173.1">
    <property type="nucleotide sequence ID" value="NZ_CP053586.1"/>
</dbReference>
<feature type="transmembrane region" description="Helical" evidence="2">
    <location>
        <begin position="871"/>
        <end position="888"/>
    </location>
</feature>
<feature type="transmembrane region" description="Helical" evidence="2">
    <location>
        <begin position="310"/>
        <end position="329"/>
    </location>
</feature>
<feature type="transmembrane region" description="Helical" evidence="2">
    <location>
        <begin position="1042"/>
        <end position="1063"/>
    </location>
</feature>
<feature type="transmembrane region" description="Helical" evidence="2">
    <location>
        <begin position="984"/>
        <end position="1004"/>
    </location>
</feature>
<feature type="transmembrane region" description="Helical" evidence="2">
    <location>
        <begin position="335"/>
        <end position="353"/>
    </location>
</feature>
<keyword evidence="2" id="KW-1133">Transmembrane helix</keyword>
<proteinExistence type="predicted"/>
<feature type="transmembrane region" description="Helical" evidence="2">
    <location>
        <begin position="253"/>
        <end position="277"/>
    </location>
</feature>
<feature type="transmembrane region" description="Helical" evidence="2">
    <location>
        <begin position="461"/>
        <end position="480"/>
    </location>
</feature>
<feature type="region of interest" description="Disordered" evidence="1">
    <location>
        <begin position="60"/>
        <end position="80"/>
    </location>
</feature>
<feature type="transmembrane region" description="Helical" evidence="2">
    <location>
        <begin position="917"/>
        <end position="939"/>
    </location>
</feature>
<accession>A0AA96WH90</accession>
<evidence type="ECO:0000313" key="3">
    <source>
        <dbReference type="EMBL" id="WNZ25074.1"/>
    </source>
</evidence>
<gene>
    <name evidence="3" type="ORF">HJG54_20960</name>
</gene>
<evidence type="ECO:0008006" key="4">
    <source>
        <dbReference type="Google" id="ProtNLM"/>
    </source>
</evidence>
<feature type="transmembrane region" description="Helical" evidence="2">
    <location>
        <begin position="1069"/>
        <end position="1087"/>
    </location>
</feature>
<feature type="transmembrane region" description="Helical" evidence="2">
    <location>
        <begin position="1010"/>
        <end position="1026"/>
    </location>
</feature>
<feature type="transmembrane region" description="Helical" evidence="2">
    <location>
        <begin position="564"/>
        <end position="584"/>
    </location>
</feature>
<feature type="transmembrane region" description="Helical" evidence="2">
    <location>
        <begin position="814"/>
        <end position="834"/>
    </location>
</feature>
<feature type="transmembrane region" description="Helical" evidence="2">
    <location>
        <begin position="749"/>
        <end position="771"/>
    </location>
</feature>
<feature type="transmembrane region" description="Helical" evidence="2">
    <location>
        <begin position="120"/>
        <end position="140"/>
    </location>
</feature>
<feature type="transmembrane region" description="Helical" evidence="2">
    <location>
        <begin position="540"/>
        <end position="558"/>
    </location>
</feature>
<evidence type="ECO:0000256" key="1">
    <source>
        <dbReference type="SAM" id="MobiDB-lite"/>
    </source>
</evidence>
<feature type="transmembrane region" description="Helical" evidence="2">
    <location>
        <begin position="622"/>
        <end position="641"/>
    </location>
</feature>
<organism evidence="3">
    <name type="scientific">Leptolyngbya sp. NK1-12</name>
    <dbReference type="NCBI Taxonomy" id="2547451"/>
    <lineage>
        <taxon>Bacteria</taxon>
        <taxon>Bacillati</taxon>
        <taxon>Cyanobacteriota</taxon>
        <taxon>Cyanophyceae</taxon>
        <taxon>Leptolyngbyales</taxon>
        <taxon>Leptolyngbyaceae</taxon>
        <taxon>Leptolyngbya group</taxon>
        <taxon>Leptolyngbya</taxon>
    </lineage>
</organism>
<feature type="transmembrane region" description="Helical" evidence="2">
    <location>
        <begin position="1275"/>
        <end position="1294"/>
    </location>
</feature>
<keyword evidence="2" id="KW-0472">Membrane</keyword>
<feature type="transmembrane region" description="Helical" evidence="2">
    <location>
        <begin position="1249"/>
        <end position="1269"/>
    </location>
</feature>
<keyword evidence="2" id="KW-0812">Transmembrane</keyword>
<feature type="transmembrane region" description="Helical" evidence="2">
    <location>
        <begin position="210"/>
        <end position="233"/>
    </location>
</feature>
<reference evidence="3" key="1">
    <citation type="submission" date="2020-05" db="EMBL/GenBank/DDBJ databases">
        <authorList>
            <person name="Zhu T."/>
            <person name="Keshari N."/>
            <person name="Lu X."/>
        </authorList>
    </citation>
    <scope>NUCLEOTIDE SEQUENCE</scope>
    <source>
        <strain evidence="3">NK1-12</strain>
    </source>
</reference>
<feature type="transmembrane region" description="Helical" evidence="2">
    <location>
        <begin position="777"/>
        <end position="802"/>
    </location>
</feature>
<feature type="transmembrane region" description="Helical" evidence="2">
    <location>
        <begin position="648"/>
        <end position="665"/>
    </location>
</feature>
<sequence length="1316" mass="144227">MTPQADQFGLIRLSAAQLQHPDLLTGLEVWLQLGLLSESQVRQFCRLHLTCPLPAVAPRTVAPPTVEEPPPVASRSNPDTANDFVPLPAANRHTDAGTPDRNRSVGWVGRTLQALMAEIGVIWLLCLGVFMVVVSSGVLAASQWRNVAPIGQYGILLTYTLAFWGVSRWTGGRVALRLTTQMLQIATLLIIPVNFWMMDGLGLWQTGLGVGLNLLAALVLTGIVITLVPQLAANPMQRRLMVMNSLGLSWLHWGWILAGLPLIATYAGTIGTALLTYRQAEQQAEQQLHTEPDGGLDQEVGRPQVGSPNLLTSLIIALPVLLLLGRAIWAAQVPLHQLGLAFGICGWLFCWLARRQRGMTVPDPGAAPSPLTNLWSNAGIALLGLGWAVTVTTDPPWQAFAVSGLGLWLLGDQLERRGGFRSLLALVLLGLQTYALLWRLLPTEARAKIITTATQVCGVEGMPWVLLGLAGFPYLWLLLGLAKRWRRQQPRLVRATEGMALGLGGILVLCSLANPLVRSLTLTLATLTLLLTLHRRPLALGWFYFNHLLILAMLAAWIDVVIPGLGGLAWAKIVLLAVAIEWGLSLGTETHWKQSCWHFGLGLAGLSYALLLNPVNPAGDDYPNLTNLIWLVTPALLAGLARLQPQRSVLAAWLSSGALVAQLFLLNSVDSWLLALGAATALMLVNTLTLNQFAAALLTIGFGLGWEAVALYRFVPDWLRFETVLLLLAANLWLLWIGQRGLQRWGQIGLLYGTAVNFWAVGVALFSLISLSLHSLVAYLLIESWEFAPELVIASGLIAAAIANQLRWQGSSEFGFLGLAWAVELFVIILIGWQGGSFDALTVATLALGFVSQLAGDFWVSRSRQTYRPSWHWIPLLYAGLAMLIGHHRFTATTGLYTLAAALIGIGVGRRSRTFKFLTLWSLLLASVAFYELLIYQLMQATGGYVGDGVTLLAGLAALVALMEQLGQRWLLPYLRLESGELSWIAHLHWGLGSGLALVALRLGLGDRGLLLWLLVATLLTGYALAHGRRSLQTQSAAAPDLWTYLGILEALTVIAYALYRLIPATDVLLAWAGTLAAILALGLYFLPWHSWGWPQRPWCNWALLLPGLIVLLTAGETTLQSLLIVAAFYAWIAKTERRPRLSYLSLVLVDWAGLRFLATSGWLNLTWISSLVAASLLYIAQIDPALRNATARDQRHWLRSLAVGLLSITMFYQAEVEPDPTALLIRLLTLGLALALIFLGLVLRVRAFLYVGTATFILQVLRLLWLFINTYSLLLWAIGIVMGLLFIWIAATFEARRSQMNALMQYWLTEFSQWE</sequence>
<feature type="transmembrane region" description="Helical" evidence="2">
    <location>
        <begin position="671"/>
        <end position="688"/>
    </location>
</feature>
<feature type="transmembrane region" description="Helical" evidence="2">
    <location>
        <begin position="374"/>
        <end position="390"/>
    </location>
</feature>
<evidence type="ECO:0000256" key="2">
    <source>
        <dbReference type="SAM" id="Phobius"/>
    </source>
</evidence>